<accession>A0ABU7GCC5</accession>
<feature type="transmembrane region" description="Helical" evidence="1">
    <location>
        <begin position="93"/>
        <end position="113"/>
    </location>
</feature>
<evidence type="ECO:0000313" key="2">
    <source>
        <dbReference type="EMBL" id="MEE1876525.1"/>
    </source>
</evidence>
<dbReference type="RefSeq" id="WP_354143635.1">
    <property type="nucleotide sequence ID" value="NZ_JAZDQV010000002.1"/>
</dbReference>
<dbReference type="EMBL" id="JAZDQV010000002">
    <property type="protein sequence ID" value="MEE1876525.1"/>
    <property type="molecule type" value="Genomic_DNA"/>
</dbReference>
<feature type="transmembrane region" description="Helical" evidence="1">
    <location>
        <begin position="22"/>
        <end position="46"/>
    </location>
</feature>
<evidence type="ECO:0000256" key="1">
    <source>
        <dbReference type="SAM" id="Phobius"/>
    </source>
</evidence>
<keyword evidence="1" id="KW-0812">Transmembrane</keyword>
<keyword evidence="1" id="KW-0472">Membrane</keyword>
<name>A0ABU7GCC5_9SPHN</name>
<gene>
    <name evidence="2" type="ORF">VRS74_02350</name>
</gene>
<sequence>MSAIDYWDHVSRPGEPFAQHPIAWLGFTAASTLTVFAAALGAARLLAKSVLPQLACDVAGIAFAVGLHVLVSGPLWAKIFWPGAAMEFDQPLVPIAFACAIYLAFRALHVCALKATDIIRRRQA</sequence>
<evidence type="ECO:0000313" key="3">
    <source>
        <dbReference type="Proteomes" id="UP001343492"/>
    </source>
</evidence>
<feature type="transmembrane region" description="Helical" evidence="1">
    <location>
        <begin position="58"/>
        <end position="81"/>
    </location>
</feature>
<organism evidence="2 3">
    <name type="scientific">Altererythrobacter litoralis</name>
    <dbReference type="NCBI Taxonomy" id="3113904"/>
    <lineage>
        <taxon>Bacteria</taxon>
        <taxon>Pseudomonadati</taxon>
        <taxon>Pseudomonadota</taxon>
        <taxon>Alphaproteobacteria</taxon>
        <taxon>Sphingomonadales</taxon>
        <taxon>Erythrobacteraceae</taxon>
        <taxon>Altererythrobacter</taxon>
    </lineage>
</organism>
<protein>
    <submittedName>
        <fullName evidence="2">Uncharacterized protein</fullName>
    </submittedName>
</protein>
<dbReference type="Proteomes" id="UP001343492">
    <property type="component" value="Unassembled WGS sequence"/>
</dbReference>
<proteinExistence type="predicted"/>
<comment type="caution">
    <text evidence="2">The sequence shown here is derived from an EMBL/GenBank/DDBJ whole genome shotgun (WGS) entry which is preliminary data.</text>
</comment>
<keyword evidence="3" id="KW-1185">Reference proteome</keyword>
<keyword evidence="1" id="KW-1133">Transmembrane helix</keyword>
<reference evidence="2 3" key="1">
    <citation type="submission" date="2024-01" db="EMBL/GenBank/DDBJ databases">
        <title>The genome sequence of Erythrobacteraceae sp. strain 1XM1-14.</title>
        <authorList>
            <person name="Liu Y."/>
        </authorList>
    </citation>
    <scope>NUCLEOTIDE SEQUENCE [LARGE SCALE GENOMIC DNA]</scope>
    <source>
        <strain evidence="2 3">1XM1-14</strain>
    </source>
</reference>